<evidence type="ECO:0000313" key="2">
    <source>
        <dbReference type="Proteomes" id="UP000267027"/>
    </source>
</evidence>
<evidence type="ECO:0000313" key="1">
    <source>
        <dbReference type="EMBL" id="VDM63602.1"/>
    </source>
</evidence>
<sequence>MIWGPSRHCSAIIEWLPKIPDGRVYISSAGANSNKSPQYVAIDGAMRVPIFDSFVSRVTMGRLECFRILLKAVPRFYDKRLIELAFGRR</sequence>
<protein>
    <submittedName>
        <fullName evidence="3">Methylase_S domain-containing protein</fullName>
    </submittedName>
</protein>
<proteinExistence type="predicted"/>
<dbReference type="AlphaFoldDB" id="A0A0R3PZL7"/>
<evidence type="ECO:0000313" key="3">
    <source>
        <dbReference type="WBParaSite" id="ACOC_0001201601-mRNA-1"/>
    </source>
</evidence>
<accession>A0A0R3PZL7</accession>
<dbReference type="WBParaSite" id="ACOC_0001201601-mRNA-1">
    <property type="protein sequence ID" value="ACOC_0001201601-mRNA-1"/>
    <property type="gene ID" value="ACOC_0001201601"/>
</dbReference>
<reference evidence="3" key="1">
    <citation type="submission" date="2017-02" db="UniProtKB">
        <authorList>
            <consortium name="WormBaseParasite"/>
        </authorList>
    </citation>
    <scope>IDENTIFICATION</scope>
</reference>
<keyword evidence="2" id="KW-1185">Reference proteome</keyword>
<gene>
    <name evidence="1" type="ORF">ACOC_LOCUS12017</name>
</gene>
<dbReference type="EMBL" id="UYYA01004865">
    <property type="protein sequence ID" value="VDM63602.1"/>
    <property type="molecule type" value="Genomic_DNA"/>
</dbReference>
<dbReference type="Proteomes" id="UP000267027">
    <property type="component" value="Unassembled WGS sequence"/>
</dbReference>
<reference evidence="1 2" key="2">
    <citation type="submission" date="2018-11" db="EMBL/GenBank/DDBJ databases">
        <authorList>
            <consortium name="Pathogen Informatics"/>
        </authorList>
    </citation>
    <scope>NUCLEOTIDE SEQUENCE [LARGE SCALE GENOMIC DNA]</scope>
    <source>
        <strain evidence="1 2">Costa Rica</strain>
    </source>
</reference>
<organism evidence="3">
    <name type="scientific">Angiostrongylus costaricensis</name>
    <name type="common">Nematode worm</name>
    <dbReference type="NCBI Taxonomy" id="334426"/>
    <lineage>
        <taxon>Eukaryota</taxon>
        <taxon>Metazoa</taxon>
        <taxon>Ecdysozoa</taxon>
        <taxon>Nematoda</taxon>
        <taxon>Chromadorea</taxon>
        <taxon>Rhabditida</taxon>
        <taxon>Rhabditina</taxon>
        <taxon>Rhabditomorpha</taxon>
        <taxon>Strongyloidea</taxon>
        <taxon>Metastrongylidae</taxon>
        <taxon>Angiostrongylus</taxon>
    </lineage>
</organism>
<name>A0A0R3PZL7_ANGCS</name>